<protein>
    <submittedName>
        <fullName evidence="1">Uncharacterized protein</fullName>
    </submittedName>
</protein>
<comment type="caution">
    <text evidence="1">The sequence shown here is derived from an EMBL/GenBank/DDBJ whole genome shotgun (WGS) entry which is preliminary data.</text>
</comment>
<dbReference type="EMBL" id="ADNX01000039">
    <property type="protein sequence ID" value="EFH07299.1"/>
    <property type="molecule type" value="Genomic_DNA"/>
</dbReference>
<organism evidence="1 2">
    <name type="scientific">Clostridioides difficile NAP08</name>
    <dbReference type="NCBI Taxonomy" id="525259"/>
    <lineage>
        <taxon>Bacteria</taxon>
        <taxon>Bacillati</taxon>
        <taxon>Bacillota</taxon>
        <taxon>Clostridia</taxon>
        <taxon>Peptostreptococcales</taxon>
        <taxon>Peptostreptococcaceae</taxon>
        <taxon>Clostridioides</taxon>
    </lineage>
</organism>
<evidence type="ECO:0000313" key="2">
    <source>
        <dbReference type="Proteomes" id="UP000003227"/>
    </source>
</evidence>
<dbReference type="Proteomes" id="UP000003227">
    <property type="component" value="Unassembled WGS sequence"/>
</dbReference>
<dbReference type="RefSeq" id="WP_003424186.1">
    <property type="nucleotide sequence ID" value="NZ_GG770710.1"/>
</dbReference>
<proteinExistence type="predicted"/>
<gene>
    <name evidence="1" type="ORF">HMPREF0220_1611</name>
</gene>
<sequence>MDESNKLILELNNIFCELESINKYKFNEYKEIVKNLHNKKEEE</sequence>
<dbReference type="HOGENOM" id="CLU_3237368_0_0_9"/>
<evidence type="ECO:0000313" key="1">
    <source>
        <dbReference type="EMBL" id="EFH07299.1"/>
    </source>
</evidence>
<accession>D5Q3X9</accession>
<reference evidence="1 2" key="1">
    <citation type="submission" date="2010-05" db="EMBL/GenBank/DDBJ databases">
        <authorList>
            <person name="Qin X."/>
            <person name="Bachman B."/>
            <person name="Battles P."/>
            <person name="Bell A."/>
            <person name="Bess C."/>
            <person name="Bickham C."/>
            <person name="Chaboub L."/>
            <person name="Chen D."/>
            <person name="Coyle M."/>
            <person name="Deiros D.R."/>
            <person name="Dinh H."/>
            <person name="Forbes L."/>
            <person name="Fowler G."/>
            <person name="Francisco L."/>
            <person name="Fu Q."/>
            <person name="Gubbala S."/>
            <person name="Hale W."/>
            <person name="Han Y."/>
            <person name="Hemphill L."/>
            <person name="Highlander S.K."/>
            <person name="Hirani K."/>
            <person name="Hogues M."/>
            <person name="Jackson L."/>
            <person name="Jakkamsetti A."/>
            <person name="Javaid M."/>
            <person name="Jiang H."/>
            <person name="Korchina V."/>
            <person name="Kovar C."/>
            <person name="Lara F."/>
            <person name="Lee S."/>
            <person name="Mata R."/>
            <person name="Mathew T."/>
            <person name="Moen C."/>
            <person name="Morales K."/>
            <person name="Munidasa M."/>
            <person name="Nazareth L."/>
            <person name="Ngo R."/>
            <person name="Nguyen L."/>
            <person name="Okwuonu G."/>
            <person name="Ongeri F."/>
            <person name="Patil S."/>
            <person name="Petrosino J."/>
            <person name="Pham C."/>
            <person name="Pham P."/>
            <person name="Pu L.-L."/>
            <person name="Puazo M."/>
            <person name="Raj R."/>
            <person name="Reid J."/>
            <person name="Rouhana J."/>
            <person name="Saada N."/>
            <person name="Shang Y."/>
            <person name="Simmons D."/>
            <person name="Thornton R."/>
            <person name="Warren J."/>
            <person name="Weissenberger G."/>
            <person name="Zhang J."/>
            <person name="Zhang L."/>
            <person name="Zhou C."/>
            <person name="Zhu D."/>
            <person name="Muzny D."/>
            <person name="Worley K."/>
            <person name="Gibbs R."/>
        </authorList>
    </citation>
    <scope>NUCLEOTIDE SEQUENCE [LARGE SCALE GENOMIC DNA]</scope>
    <source>
        <strain evidence="1 2">NAP08</strain>
    </source>
</reference>
<dbReference type="AlphaFoldDB" id="D5Q3X9"/>
<name>D5Q3X9_CLODI</name>